<dbReference type="EMBL" id="CP036287">
    <property type="protein sequence ID" value="QDU67932.1"/>
    <property type="molecule type" value="Genomic_DNA"/>
</dbReference>
<evidence type="ECO:0000313" key="1">
    <source>
        <dbReference type="EMBL" id="QDU67932.1"/>
    </source>
</evidence>
<keyword evidence="2" id="KW-1185">Reference proteome</keyword>
<dbReference type="KEGG" id="pbap:Pla133_30210"/>
<proteinExistence type="predicted"/>
<dbReference type="AlphaFoldDB" id="A0A518BLS9"/>
<accession>A0A518BLS9</accession>
<organism evidence="1 2">
    <name type="scientific">Engelhardtia mirabilis</name>
    <dbReference type="NCBI Taxonomy" id="2528011"/>
    <lineage>
        <taxon>Bacteria</taxon>
        <taxon>Pseudomonadati</taxon>
        <taxon>Planctomycetota</taxon>
        <taxon>Planctomycetia</taxon>
        <taxon>Planctomycetia incertae sedis</taxon>
        <taxon>Engelhardtia</taxon>
    </lineage>
</organism>
<gene>
    <name evidence="1" type="ORF">Pla133_30210</name>
</gene>
<protein>
    <submittedName>
        <fullName evidence="1">Uncharacterized protein</fullName>
    </submittedName>
</protein>
<sequence>MLIRALLFAVLVLAAVWLTFTPVPGDAIPSVPKGEATSEPSESEVALATEFPARRGVVESPAGPQLHLSICGGPAPSGEYSLGLRSAVGGAVIDVSIQATGEGDVALPDSLVAEDLGPLYLRRGLRLWSPTSRSVDDAGNLDLAFCDDEERIAVRVFDQQDGRPIREFKLVEAWWRETYPPPTTQKVLEHLAQQADGPEAVDGCLEVSVADAQLRSYVLADGYAPARVPPPSGTHVDVLAFPLAHVELYTGDPERWDGVPLGVPGFEYAIDAADFEQGMARYPAMAGRGFVNVGERVNRLGVLSGSAFSGSVEVDADEGWRLDLDRLGDDEGLATVSGSILCPEDQMASLERYTLSPRREFSSSFRAETPRGRKGLRGVEPGLLEWGPLRVVPGSWDLRLAGLGVGETVDLGPGEDVRLTWSVDGLVTTRVRYVDDESGASLLEAASVRVAPSDAPASVVAIDDGTLIDVWPSQEDGKVTLPAGPVVLAPSKRWFPDRTTVVLDDASEEVVLRVREWPRVTVRLPHIAEGRGAEPIMLTAPNTEVLWTWSDEDRASIWVPLATEGAAVEGSNAFELTGEVRRAGLVRIGVRTSGRPVIPLGSFELQAGETTVIDLSEEAAFSG</sequence>
<reference evidence="1 2" key="1">
    <citation type="submission" date="2019-02" db="EMBL/GenBank/DDBJ databases">
        <title>Deep-cultivation of Planctomycetes and their phenomic and genomic characterization uncovers novel biology.</title>
        <authorList>
            <person name="Wiegand S."/>
            <person name="Jogler M."/>
            <person name="Boedeker C."/>
            <person name="Pinto D."/>
            <person name="Vollmers J."/>
            <person name="Rivas-Marin E."/>
            <person name="Kohn T."/>
            <person name="Peeters S.H."/>
            <person name="Heuer A."/>
            <person name="Rast P."/>
            <person name="Oberbeckmann S."/>
            <person name="Bunk B."/>
            <person name="Jeske O."/>
            <person name="Meyerdierks A."/>
            <person name="Storesund J.E."/>
            <person name="Kallscheuer N."/>
            <person name="Luecker S."/>
            <person name="Lage O.M."/>
            <person name="Pohl T."/>
            <person name="Merkel B.J."/>
            <person name="Hornburger P."/>
            <person name="Mueller R.-W."/>
            <person name="Bruemmer F."/>
            <person name="Labrenz M."/>
            <person name="Spormann A.M."/>
            <person name="Op den Camp H."/>
            <person name="Overmann J."/>
            <person name="Amann R."/>
            <person name="Jetten M.S.M."/>
            <person name="Mascher T."/>
            <person name="Medema M.H."/>
            <person name="Devos D.P."/>
            <person name="Kaster A.-K."/>
            <person name="Ovreas L."/>
            <person name="Rohde M."/>
            <person name="Galperin M.Y."/>
            <person name="Jogler C."/>
        </authorList>
    </citation>
    <scope>NUCLEOTIDE SEQUENCE [LARGE SCALE GENOMIC DNA]</scope>
    <source>
        <strain evidence="1 2">Pla133</strain>
    </source>
</reference>
<dbReference type="Proteomes" id="UP000316921">
    <property type="component" value="Chromosome"/>
</dbReference>
<evidence type="ECO:0000313" key="2">
    <source>
        <dbReference type="Proteomes" id="UP000316921"/>
    </source>
</evidence>
<name>A0A518BLS9_9BACT</name>